<dbReference type="AlphaFoldDB" id="A0A7D0PB51"/>
<proteinExistence type="evidence at transcript level"/>
<dbReference type="InterPro" id="IPR036728">
    <property type="entry name" value="PBP_GOBP_sf"/>
</dbReference>
<dbReference type="Gene3D" id="1.10.238.20">
    <property type="entry name" value="Pheromone/general odorant binding protein domain"/>
    <property type="match status" value="1"/>
</dbReference>
<evidence type="ECO:0000256" key="1">
    <source>
        <dbReference type="ARBA" id="ARBA00004613"/>
    </source>
</evidence>
<feature type="chain" id="PRO_5027767080" evidence="5">
    <location>
        <begin position="17"/>
        <end position="142"/>
    </location>
</feature>
<keyword evidence="4 5" id="KW-0732">Signal</keyword>
<sequence length="142" mass="16280">MKIFVICAMIVVAIYCQDATPRRDAEYPPPELLEAVKPIRKICIAKTGVTEEAIKEFSDGQVHEDEKLKCYMNCVFHETNVVDDSGNVHLEKLHNSLPDSMHDVALHMGIRCLYPEGDTLCEKAFWLNKCWKLADPKHYFLI</sequence>
<keyword evidence="3" id="KW-0964">Secreted</keyword>
<evidence type="ECO:0000256" key="3">
    <source>
        <dbReference type="ARBA" id="ARBA00022525"/>
    </source>
</evidence>
<reference evidence="6" key="1">
    <citation type="submission" date="2019-07" db="EMBL/GenBank/DDBJ databases">
        <title>Identification and Expression Pattern of Chemosensory Genes from the Transcriptome of the Propsilocerus akamusi.</title>
        <authorList>
            <person name="Yan C."/>
            <person name="Pan L."/>
        </authorList>
    </citation>
    <scope>NUCLEOTIDE SEQUENCE</scope>
</reference>
<evidence type="ECO:0000256" key="5">
    <source>
        <dbReference type="SAM" id="SignalP"/>
    </source>
</evidence>
<protein>
    <submittedName>
        <fullName evidence="6">Odorant-binding protein 26</fullName>
    </submittedName>
</protein>
<dbReference type="SUPFAM" id="SSF47565">
    <property type="entry name" value="Insect pheromone/odorant-binding proteins"/>
    <property type="match status" value="1"/>
</dbReference>
<dbReference type="GO" id="GO:0007608">
    <property type="term" value="P:sensory perception of smell"/>
    <property type="evidence" value="ECO:0007669"/>
    <property type="project" value="TreeGrafter"/>
</dbReference>
<name>A0A7D0PB51_9DIPT</name>
<feature type="signal peptide" evidence="5">
    <location>
        <begin position="1"/>
        <end position="16"/>
    </location>
</feature>
<dbReference type="EMBL" id="MN133017">
    <property type="protein sequence ID" value="QGW50690.1"/>
    <property type="molecule type" value="mRNA"/>
</dbReference>
<organism evidence="6">
    <name type="scientific">Propsilocerus akamusi</name>
    <dbReference type="NCBI Taxonomy" id="903466"/>
    <lineage>
        <taxon>Eukaryota</taxon>
        <taxon>Metazoa</taxon>
        <taxon>Ecdysozoa</taxon>
        <taxon>Arthropoda</taxon>
        <taxon>Hexapoda</taxon>
        <taxon>Insecta</taxon>
        <taxon>Pterygota</taxon>
        <taxon>Neoptera</taxon>
        <taxon>Endopterygota</taxon>
        <taxon>Diptera</taxon>
        <taxon>Nematocera</taxon>
        <taxon>Chironomoidea</taxon>
        <taxon>Chironomidae</taxon>
        <taxon>Propsilocerus</taxon>
    </lineage>
</organism>
<dbReference type="PANTHER" id="PTHR11857">
    <property type="entry name" value="ODORANT BINDING PROTEIN-RELATED"/>
    <property type="match status" value="1"/>
</dbReference>
<comment type="similarity">
    <text evidence="2">Belongs to the PBP/GOBP family.</text>
</comment>
<evidence type="ECO:0000256" key="4">
    <source>
        <dbReference type="ARBA" id="ARBA00022729"/>
    </source>
</evidence>
<dbReference type="GO" id="GO:0005615">
    <property type="term" value="C:extracellular space"/>
    <property type="evidence" value="ECO:0007669"/>
    <property type="project" value="TreeGrafter"/>
</dbReference>
<evidence type="ECO:0000256" key="2">
    <source>
        <dbReference type="ARBA" id="ARBA00008098"/>
    </source>
</evidence>
<dbReference type="Pfam" id="PF01395">
    <property type="entry name" value="PBP_GOBP"/>
    <property type="match status" value="1"/>
</dbReference>
<dbReference type="CDD" id="cd23992">
    <property type="entry name" value="PBP_GOBP"/>
    <property type="match status" value="1"/>
</dbReference>
<dbReference type="GO" id="GO:0005549">
    <property type="term" value="F:odorant binding"/>
    <property type="evidence" value="ECO:0007669"/>
    <property type="project" value="InterPro"/>
</dbReference>
<dbReference type="PANTHER" id="PTHR11857:SF45">
    <property type="entry name" value="GENERAL ODORANT-BINDING PROTEIN 83A-RELATED"/>
    <property type="match status" value="1"/>
</dbReference>
<evidence type="ECO:0000313" key="6">
    <source>
        <dbReference type="EMBL" id="QGW50690.1"/>
    </source>
</evidence>
<accession>A0A7D0PB51</accession>
<dbReference type="SMART" id="SM00708">
    <property type="entry name" value="PhBP"/>
    <property type="match status" value="1"/>
</dbReference>
<comment type="subcellular location">
    <subcellularLocation>
        <location evidence="1">Secreted</location>
    </subcellularLocation>
</comment>
<dbReference type="PRINTS" id="PR00485">
    <property type="entry name" value="MEALWORMBTLB"/>
</dbReference>
<dbReference type="InterPro" id="IPR006170">
    <property type="entry name" value="PBP/GOBP"/>
</dbReference>
<dbReference type="FunFam" id="1.10.238.20:FF:000001">
    <property type="entry name" value="General odorant-binding protein lush"/>
    <property type="match status" value="1"/>
</dbReference>
<dbReference type="SMR" id="A0A7D0PB51"/>